<dbReference type="AlphaFoldDB" id="A0A8T8WJJ9"/>
<dbReference type="EMBL" id="KZ824902">
    <property type="protein sequence ID" value="RAH75884.1"/>
    <property type="molecule type" value="Genomic_DNA"/>
</dbReference>
<keyword evidence="2" id="KW-1185">Reference proteome</keyword>
<name>A0A8T8WJJ9_ASPJA</name>
<proteinExistence type="predicted"/>
<reference evidence="1 2" key="1">
    <citation type="submission" date="2018-02" db="EMBL/GenBank/DDBJ databases">
        <title>The genomes of Aspergillus section Nigri reveals drivers in fungal speciation.</title>
        <authorList>
            <consortium name="DOE Joint Genome Institute"/>
            <person name="Vesth T.C."/>
            <person name="Nybo J."/>
            <person name="Theobald S."/>
            <person name="Brandl J."/>
            <person name="Frisvad J.C."/>
            <person name="Nielsen K.F."/>
            <person name="Lyhne E.K."/>
            <person name="Kogle M.E."/>
            <person name="Kuo A."/>
            <person name="Riley R."/>
            <person name="Clum A."/>
            <person name="Nolan M."/>
            <person name="Lipzen A."/>
            <person name="Salamov A."/>
            <person name="Henrissat B."/>
            <person name="Wiebenga A."/>
            <person name="De vries R.P."/>
            <person name="Grigoriev I.V."/>
            <person name="Mortensen U.H."/>
            <person name="Andersen M.R."/>
            <person name="Baker S.E."/>
        </authorList>
    </citation>
    <scope>NUCLEOTIDE SEQUENCE [LARGE SCALE GENOMIC DNA]</scope>
    <source>
        <strain evidence="1 2">CBS 114.51</strain>
    </source>
</reference>
<accession>A0A8T8WJJ9</accession>
<evidence type="ECO:0000313" key="2">
    <source>
        <dbReference type="Proteomes" id="UP000249497"/>
    </source>
</evidence>
<dbReference type="RefSeq" id="XP_025521778.1">
    <property type="nucleotide sequence ID" value="XM_025677089.1"/>
</dbReference>
<protein>
    <submittedName>
        <fullName evidence="1">Uncharacterized protein</fullName>
    </submittedName>
</protein>
<evidence type="ECO:0000313" key="1">
    <source>
        <dbReference type="EMBL" id="RAH75884.1"/>
    </source>
</evidence>
<dbReference type="GeneID" id="37180782"/>
<dbReference type="Proteomes" id="UP000249497">
    <property type="component" value="Unassembled WGS sequence"/>
</dbReference>
<organism evidence="1 2">
    <name type="scientific">Aspergillus japonicus CBS 114.51</name>
    <dbReference type="NCBI Taxonomy" id="1448312"/>
    <lineage>
        <taxon>Eukaryota</taxon>
        <taxon>Fungi</taxon>
        <taxon>Dikarya</taxon>
        <taxon>Ascomycota</taxon>
        <taxon>Pezizomycotina</taxon>
        <taxon>Eurotiomycetes</taxon>
        <taxon>Eurotiomycetidae</taxon>
        <taxon>Eurotiales</taxon>
        <taxon>Aspergillaceae</taxon>
        <taxon>Aspergillus</taxon>
        <taxon>Aspergillus subgen. Circumdati</taxon>
    </lineage>
</organism>
<gene>
    <name evidence="1" type="ORF">BO86DRAFT_45506</name>
</gene>
<sequence length="107" mass="11759">MGDGTSGLALVGLFQTRPNLFSATSHWVGLARALSGCCFSCSVPRPFPCLAVSTFPTFHAETVPKGLGRSHQSFFVSSSSWMRRQEQIFRLCKAKKKTKKKEECALS</sequence>